<name>A0A068SAK8_9FUNG</name>
<dbReference type="EMBL" id="CBTN010000069">
    <property type="protein sequence ID" value="CDH59393.1"/>
    <property type="molecule type" value="Genomic_DNA"/>
</dbReference>
<protein>
    <submittedName>
        <fullName evidence="1">Uncharacterized protein</fullName>
    </submittedName>
</protein>
<dbReference type="VEuPathDB" id="FungiDB:LCOR_10209.1"/>
<organism evidence="1 2">
    <name type="scientific">Lichtheimia corymbifera JMRC:FSU:9682</name>
    <dbReference type="NCBI Taxonomy" id="1263082"/>
    <lineage>
        <taxon>Eukaryota</taxon>
        <taxon>Fungi</taxon>
        <taxon>Fungi incertae sedis</taxon>
        <taxon>Mucoromycota</taxon>
        <taxon>Mucoromycotina</taxon>
        <taxon>Mucoromycetes</taxon>
        <taxon>Mucorales</taxon>
        <taxon>Lichtheimiaceae</taxon>
        <taxon>Lichtheimia</taxon>
    </lineage>
</organism>
<evidence type="ECO:0000313" key="2">
    <source>
        <dbReference type="Proteomes" id="UP000027586"/>
    </source>
</evidence>
<reference evidence="1" key="1">
    <citation type="submission" date="2013-08" db="EMBL/GenBank/DDBJ databases">
        <title>Gene expansion shapes genome architecture in the human pathogen Lichtheimia corymbifera: an evolutionary genomics analysis in the ancient terrestrial Mucorales (Mucoromycotina).</title>
        <authorList>
            <person name="Schwartze V.U."/>
            <person name="Winter S."/>
            <person name="Shelest E."/>
            <person name="Marcet-Houben M."/>
            <person name="Horn F."/>
            <person name="Wehner S."/>
            <person name="Hoffmann K."/>
            <person name="Riege K."/>
            <person name="Sammeth M."/>
            <person name="Nowrousian M."/>
            <person name="Valiante V."/>
            <person name="Linde J."/>
            <person name="Jacobsen I.D."/>
            <person name="Marz M."/>
            <person name="Brakhage A.A."/>
            <person name="Gabaldon T."/>
            <person name="Bocker S."/>
            <person name="Voigt K."/>
        </authorList>
    </citation>
    <scope>NUCLEOTIDE SEQUENCE [LARGE SCALE GENOMIC DNA]</scope>
    <source>
        <strain evidence="1">FSU 9682</strain>
    </source>
</reference>
<gene>
    <name evidence="1" type="ORF">LCOR_10209.1</name>
</gene>
<proteinExistence type="predicted"/>
<evidence type="ECO:0000313" key="1">
    <source>
        <dbReference type="EMBL" id="CDH59393.1"/>
    </source>
</evidence>
<dbReference type="AlphaFoldDB" id="A0A068SAK8"/>
<dbReference type="Proteomes" id="UP000027586">
    <property type="component" value="Unassembled WGS sequence"/>
</dbReference>
<accession>A0A068SAK8</accession>
<keyword evidence="2" id="KW-1185">Reference proteome</keyword>
<comment type="caution">
    <text evidence="1">The sequence shown here is derived from an EMBL/GenBank/DDBJ whole genome shotgun (WGS) entry which is preliminary data.</text>
</comment>
<sequence>MSSSAAYLGDEDVHAIGIGSRQVSVAQVCFHTAMRQGNIRVWCLGNNGVSSTNLKRSIPTSSIPIIIFLHFKRSTRLADNGLTKSHIPKPRIIMIPLLIDTTRDRNVHRISTRKSLSM</sequence>